<proteinExistence type="predicted"/>
<reference evidence="1" key="2">
    <citation type="journal article" date="2015" name="Data Brief">
        <title>Shoot transcriptome of the giant reed, Arundo donax.</title>
        <authorList>
            <person name="Barrero R.A."/>
            <person name="Guerrero F.D."/>
            <person name="Moolhuijzen P."/>
            <person name="Goolsby J.A."/>
            <person name="Tidwell J."/>
            <person name="Bellgard S.E."/>
            <person name="Bellgard M.I."/>
        </authorList>
    </citation>
    <scope>NUCLEOTIDE SEQUENCE</scope>
    <source>
        <tissue evidence="1">Shoot tissue taken approximately 20 cm above the soil surface</tissue>
    </source>
</reference>
<dbReference type="AlphaFoldDB" id="A0A0A8ZWN4"/>
<organism evidence="1">
    <name type="scientific">Arundo donax</name>
    <name type="common">Giant reed</name>
    <name type="synonym">Donax arundinaceus</name>
    <dbReference type="NCBI Taxonomy" id="35708"/>
    <lineage>
        <taxon>Eukaryota</taxon>
        <taxon>Viridiplantae</taxon>
        <taxon>Streptophyta</taxon>
        <taxon>Embryophyta</taxon>
        <taxon>Tracheophyta</taxon>
        <taxon>Spermatophyta</taxon>
        <taxon>Magnoliopsida</taxon>
        <taxon>Liliopsida</taxon>
        <taxon>Poales</taxon>
        <taxon>Poaceae</taxon>
        <taxon>PACMAD clade</taxon>
        <taxon>Arundinoideae</taxon>
        <taxon>Arundineae</taxon>
        <taxon>Arundo</taxon>
    </lineage>
</organism>
<name>A0A0A8ZWN4_ARUDO</name>
<dbReference type="EMBL" id="GBRH01256740">
    <property type="protein sequence ID" value="JAD41155.1"/>
    <property type="molecule type" value="Transcribed_RNA"/>
</dbReference>
<protein>
    <submittedName>
        <fullName evidence="1">Uncharacterized protein</fullName>
    </submittedName>
</protein>
<accession>A0A0A8ZWN4</accession>
<evidence type="ECO:0000313" key="1">
    <source>
        <dbReference type="EMBL" id="JAD41155.1"/>
    </source>
</evidence>
<reference evidence="1" key="1">
    <citation type="submission" date="2014-09" db="EMBL/GenBank/DDBJ databases">
        <authorList>
            <person name="Magalhaes I.L.F."/>
            <person name="Oliveira U."/>
            <person name="Santos F.R."/>
            <person name="Vidigal T.H.D.A."/>
            <person name="Brescovit A.D."/>
            <person name="Santos A.J."/>
        </authorList>
    </citation>
    <scope>NUCLEOTIDE SEQUENCE</scope>
    <source>
        <tissue evidence="1">Shoot tissue taken approximately 20 cm above the soil surface</tissue>
    </source>
</reference>
<sequence length="57" mass="6295">MLPVLFTELMECIVQHVSSFSNVQNVQLARITLSLSSVILLSIASVVLLECPEYCIV</sequence>